<keyword evidence="3" id="KW-1185">Reference proteome</keyword>
<evidence type="ECO:0000313" key="3">
    <source>
        <dbReference type="Proteomes" id="UP000289738"/>
    </source>
</evidence>
<dbReference type="InterPro" id="IPR044824">
    <property type="entry name" value="MAIN-like"/>
</dbReference>
<gene>
    <name evidence="2" type="ORF">Ahy_Scaffold6g107995</name>
</gene>
<proteinExistence type="predicted"/>
<dbReference type="PANTHER" id="PTHR46033">
    <property type="entry name" value="PROTEIN MAIN-LIKE 2"/>
    <property type="match status" value="1"/>
</dbReference>
<organism evidence="2 3">
    <name type="scientific">Arachis hypogaea</name>
    <name type="common">Peanut</name>
    <dbReference type="NCBI Taxonomy" id="3818"/>
    <lineage>
        <taxon>Eukaryota</taxon>
        <taxon>Viridiplantae</taxon>
        <taxon>Streptophyta</taxon>
        <taxon>Embryophyta</taxon>
        <taxon>Tracheophyta</taxon>
        <taxon>Spermatophyta</taxon>
        <taxon>Magnoliopsida</taxon>
        <taxon>eudicotyledons</taxon>
        <taxon>Gunneridae</taxon>
        <taxon>Pentapetalae</taxon>
        <taxon>rosids</taxon>
        <taxon>fabids</taxon>
        <taxon>Fabales</taxon>
        <taxon>Fabaceae</taxon>
        <taxon>Papilionoideae</taxon>
        <taxon>50 kb inversion clade</taxon>
        <taxon>dalbergioids sensu lato</taxon>
        <taxon>Dalbergieae</taxon>
        <taxon>Pterocarpus clade</taxon>
        <taxon>Arachis</taxon>
    </lineage>
</organism>
<dbReference type="PANTHER" id="PTHR46033:SF8">
    <property type="entry name" value="PROTEIN MAINTENANCE OF MERISTEMS-LIKE"/>
    <property type="match status" value="1"/>
</dbReference>
<reference evidence="2 3" key="1">
    <citation type="submission" date="2019-01" db="EMBL/GenBank/DDBJ databases">
        <title>Sequencing of cultivated peanut Arachis hypogaea provides insights into genome evolution and oil improvement.</title>
        <authorList>
            <person name="Chen X."/>
        </authorList>
    </citation>
    <scope>NUCLEOTIDE SEQUENCE [LARGE SCALE GENOMIC DNA]</scope>
    <source>
        <strain evidence="3">cv. Fuhuasheng</strain>
        <tissue evidence="2">Leaves</tissue>
    </source>
</reference>
<comment type="caution">
    <text evidence="2">The sequence shown here is derived from an EMBL/GenBank/DDBJ whole genome shotgun (WGS) entry which is preliminary data.</text>
</comment>
<dbReference type="GO" id="GO:0010073">
    <property type="term" value="P:meristem maintenance"/>
    <property type="evidence" value="ECO:0007669"/>
    <property type="project" value="InterPro"/>
</dbReference>
<evidence type="ECO:0000259" key="1">
    <source>
        <dbReference type="Pfam" id="PF10536"/>
    </source>
</evidence>
<feature type="domain" description="Aminotransferase-like plant mobile" evidence="1">
    <location>
        <begin position="13"/>
        <end position="109"/>
    </location>
</feature>
<name>A0A444WP36_ARAHY</name>
<dbReference type="EMBL" id="SDMP01000026">
    <property type="protein sequence ID" value="RYQ79284.1"/>
    <property type="molecule type" value="Genomic_DNA"/>
</dbReference>
<accession>A0A444WP36</accession>
<sequence>MPSTDDPETLRQYARCNIMLLIGGYLLTDKSNNLVHVHWLPLLRDFAECRALSRGSDVLAWTYQSLCLVAQQDVTNITGCTPLLMSSIYQRFSQWCPPDRRIYQYPLAARVYDDHVMQALCSHWFREEEEWGTWLSAIPLVCFNIVRFHHVDRVKRQFNGEQQVPGTPVNLDRYEWLIIF</sequence>
<dbReference type="Pfam" id="PF10536">
    <property type="entry name" value="PMD"/>
    <property type="match status" value="1"/>
</dbReference>
<dbReference type="Proteomes" id="UP000289738">
    <property type="component" value="Unassembled WGS sequence"/>
</dbReference>
<protein>
    <recommendedName>
        <fullName evidence="1">Aminotransferase-like plant mobile domain-containing protein</fullName>
    </recommendedName>
</protein>
<dbReference type="InterPro" id="IPR019557">
    <property type="entry name" value="AminoTfrase-like_pln_mobile"/>
</dbReference>
<evidence type="ECO:0000313" key="2">
    <source>
        <dbReference type="EMBL" id="RYQ79284.1"/>
    </source>
</evidence>
<dbReference type="AlphaFoldDB" id="A0A444WP36"/>